<comment type="catalytic activity">
    <reaction evidence="16 17 19">
        <text>(6S)-NADPHX + ADP = AMP + phosphate + NADPH + H(+)</text>
        <dbReference type="Rhea" id="RHEA:32235"/>
        <dbReference type="ChEBI" id="CHEBI:15378"/>
        <dbReference type="ChEBI" id="CHEBI:43474"/>
        <dbReference type="ChEBI" id="CHEBI:57783"/>
        <dbReference type="ChEBI" id="CHEBI:64076"/>
        <dbReference type="ChEBI" id="CHEBI:456215"/>
        <dbReference type="ChEBI" id="CHEBI:456216"/>
        <dbReference type="EC" id="4.2.1.136"/>
    </reaction>
</comment>
<evidence type="ECO:0000256" key="9">
    <source>
        <dbReference type="ARBA" id="ARBA00022958"/>
    </source>
</evidence>
<keyword evidence="23" id="KW-1185">Reference proteome</keyword>
<feature type="binding site" evidence="17">
    <location>
        <position position="255"/>
    </location>
    <ligand>
        <name>(6S)-NADPHX</name>
        <dbReference type="ChEBI" id="CHEBI:64076"/>
    </ligand>
</feature>
<evidence type="ECO:0000256" key="2">
    <source>
        <dbReference type="ARBA" id="ARBA00000909"/>
    </source>
</evidence>
<dbReference type="InterPro" id="IPR004443">
    <property type="entry name" value="YjeF_N_dom"/>
</dbReference>
<name>A0A1D7UB72_9HYPH</name>
<protein>
    <recommendedName>
        <fullName evidence="19">Bifunctional NAD(P)H-hydrate repair enzyme</fullName>
    </recommendedName>
    <alternativeName>
        <fullName evidence="19">Nicotinamide nucleotide repair protein</fullName>
    </alternativeName>
    <domain>
        <recommendedName>
            <fullName evidence="19">ADP-dependent (S)-NAD(P)H-hydrate dehydratase</fullName>
            <ecNumber evidence="19">4.2.1.136</ecNumber>
        </recommendedName>
        <alternativeName>
            <fullName evidence="19">ADP-dependent NAD(P)HX dehydratase</fullName>
        </alternativeName>
    </domain>
    <domain>
        <recommendedName>
            <fullName evidence="19">NAD(P)H-hydrate epimerase</fullName>
            <ecNumber evidence="19">5.1.99.6</ecNumber>
        </recommendedName>
    </domain>
</protein>
<evidence type="ECO:0000256" key="17">
    <source>
        <dbReference type="HAMAP-Rule" id="MF_01965"/>
    </source>
</evidence>
<dbReference type="SUPFAM" id="SSF64153">
    <property type="entry name" value="YjeF N-terminal domain-like"/>
    <property type="match status" value="1"/>
</dbReference>
<keyword evidence="8 17" id="KW-0521">NADP</keyword>
<evidence type="ECO:0000256" key="7">
    <source>
        <dbReference type="ARBA" id="ARBA00022840"/>
    </source>
</evidence>
<comment type="subunit">
    <text evidence="17">Homotetramer.</text>
</comment>
<gene>
    <name evidence="17" type="primary">nnrD</name>
    <name evidence="18" type="synonym">nnrE</name>
    <name evidence="22" type="ORF">BHK69_19435</name>
</gene>
<comment type="similarity">
    <text evidence="17">Belongs to the NnrD/CARKD family.</text>
</comment>
<dbReference type="PROSITE" id="PS51385">
    <property type="entry name" value="YJEF_N"/>
    <property type="match status" value="1"/>
</dbReference>
<evidence type="ECO:0000256" key="4">
    <source>
        <dbReference type="ARBA" id="ARBA00009524"/>
    </source>
</evidence>
<keyword evidence="13" id="KW-0511">Multifunctional enzyme</keyword>
<feature type="binding site" evidence="18">
    <location>
        <begin position="56"/>
        <end position="60"/>
    </location>
    <ligand>
        <name>(6S)-NADPHX</name>
        <dbReference type="ChEBI" id="CHEBI:64076"/>
    </ligand>
</feature>
<comment type="function">
    <text evidence="17">Catalyzes the dehydration of the S-form of NAD(P)HX at the expense of ADP, which is converted to AMP. Together with NAD(P)HX epimerase, which catalyzes the epimerization of the S- and R-forms, the enzyme allows the repair of both epimers of NAD(P)HX, a damaged form of NAD(P)H that is a result of enzymatic or heat-dependent hydration.</text>
</comment>
<dbReference type="GO" id="GO:0110051">
    <property type="term" value="P:metabolite repair"/>
    <property type="evidence" value="ECO:0007669"/>
    <property type="project" value="TreeGrafter"/>
</dbReference>
<feature type="binding site" evidence="18">
    <location>
        <position position="150"/>
    </location>
    <ligand>
        <name>(6S)-NADPHX</name>
        <dbReference type="ChEBI" id="CHEBI:64076"/>
    </ligand>
</feature>
<feature type="binding site" evidence="18">
    <location>
        <begin position="121"/>
        <end position="127"/>
    </location>
    <ligand>
        <name>(6S)-NADPHX</name>
        <dbReference type="ChEBI" id="CHEBI:64076"/>
    </ligand>
</feature>
<dbReference type="NCBIfam" id="TIGR00197">
    <property type="entry name" value="yjeF_nterm"/>
    <property type="match status" value="1"/>
</dbReference>
<dbReference type="GO" id="GO:0046872">
    <property type="term" value="F:metal ion binding"/>
    <property type="evidence" value="ECO:0007669"/>
    <property type="project" value="UniProtKB-UniRule"/>
</dbReference>
<dbReference type="Pfam" id="PF01256">
    <property type="entry name" value="Carb_kinase"/>
    <property type="match status" value="1"/>
</dbReference>
<dbReference type="Proteomes" id="UP000094969">
    <property type="component" value="Chromosome"/>
</dbReference>
<dbReference type="PANTHER" id="PTHR12592">
    <property type="entry name" value="ATP-DEPENDENT (S)-NAD(P)H-HYDRATE DEHYDRATASE FAMILY MEMBER"/>
    <property type="match status" value="1"/>
</dbReference>
<dbReference type="InterPro" id="IPR036652">
    <property type="entry name" value="YjeF_N_dom_sf"/>
</dbReference>
<keyword evidence="9 18" id="KW-0630">Potassium</keyword>
<reference evidence="22 23" key="1">
    <citation type="journal article" date="2015" name="Antonie Van Leeuwenhoek">
        <title>Bosea vaviloviae sp. nov., a new species of slow-growing rhizobia isolated from nodules of the relict species Vavilovia formosa (Stev.) Fed.</title>
        <authorList>
            <person name="Safronova V.I."/>
            <person name="Kuznetsova I.G."/>
            <person name="Sazanova A.L."/>
            <person name="Kimeklis A.K."/>
            <person name="Belimov A.A."/>
            <person name="Andronov E.E."/>
            <person name="Pinaev A.G."/>
            <person name="Chizhevskaya E.P."/>
            <person name="Pukhaev A.R."/>
            <person name="Popov K.P."/>
            <person name="Willems A."/>
            <person name="Tikhonovich I.A."/>
        </authorList>
    </citation>
    <scope>NUCLEOTIDE SEQUENCE [LARGE SCALE GENOMIC DNA]</scope>
    <source>
        <strain evidence="22 23">Vaf18</strain>
    </source>
</reference>
<feature type="binding site" evidence="17">
    <location>
        <begin position="417"/>
        <end position="421"/>
    </location>
    <ligand>
        <name>AMP</name>
        <dbReference type="ChEBI" id="CHEBI:456215"/>
    </ligand>
</feature>
<evidence type="ECO:0000256" key="10">
    <source>
        <dbReference type="ARBA" id="ARBA00023027"/>
    </source>
</evidence>
<keyword evidence="7 17" id="KW-0067">ATP-binding</keyword>
<keyword evidence="6 17" id="KW-0547">Nucleotide-binding</keyword>
<evidence type="ECO:0000256" key="6">
    <source>
        <dbReference type="ARBA" id="ARBA00022741"/>
    </source>
</evidence>
<dbReference type="SUPFAM" id="SSF53613">
    <property type="entry name" value="Ribokinase-like"/>
    <property type="match status" value="1"/>
</dbReference>
<comment type="caution">
    <text evidence="17">Lacks conserved residue(s) required for the propagation of feature annotation.</text>
</comment>
<dbReference type="NCBIfam" id="TIGR00196">
    <property type="entry name" value="yjeF_cterm"/>
    <property type="match status" value="1"/>
</dbReference>
<evidence type="ECO:0000256" key="19">
    <source>
        <dbReference type="PIRNR" id="PIRNR017184"/>
    </source>
</evidence>
<keyword evidence="10 17" id="KW-0520">NAD</keyword>
<keyword evidence="12 17" id="KW-0456">Lyase</keyword>
<evidence type="ECO:0000256" key="14">
    <source>
        <dbReference type="ARBA" id="ARBA00025153"/>
    </source>
</evidence>
<sequence length="508" mass="51672">MALLNVADMAAADRATIAAGTPGLALMERAGRAVADAVSRRARPGDGVLVLCGPGNNGGDGFVAARLLRERGFGVTVALAGERSALTGDAAAMAARWTGAIAPIATVVPHDHALIVDALYGAGLNRPLVGDIAGLVSATNTADRPVIAVDVPSGLSGDSGRAEGAVVQADETVTFFRLKPGHLLEPGRGLCGVVTLAQIGLSAETVFGAGGLRPAMFRNGPALWRELWPRHRRDTHKYRRGAVLVVAGGLAGVGAPRLGARAALRIGAGLVTVACRPEALAAHAARGPDALMQRPIATEATLQALLDDQRLGAVLIGPALGLDAEARAAVMAVLRADIPAVFDADALTLLASRPGWLRQRGKSRLLKSRLLKPCVLTPHEGEFARLFGDNERIVAQASKLERARLAAAASGAVVVLKGPDTVIADPDGRTAINATGSWALATAGSGDVLGGLIAGLLAQGMLAFEAACAAVWLHGKAGEALGPGLIADDLPEAIPPLVAPALADDNDA</sequence>
<comment type="catalytic activity">
    <reaction evidence="1 18 19">
        <text>(6R)-NADHX = (6S)-NADHX</text>
        <dbReference type="Rhea" id="RHEA:32215"/>
        <dbReference type="ChEBI" id="CHEBI:64074"/>
        <dbReference type="ChEBI" id="CHEBI:64075"/>
        <dbReference type="EC" id="5.1.99.6"/>
    </reaction>
</comment>
<comment type="cofactor">
    <cofactor evidence="18 19">
        <name>K(+)</name>
        <dbReference type="ChEBI" id="CHEBI:29103"/>
    </cofactor>
    <text evidence="18 19">Binds 1 potassium ion per subunit.</text>
</comment>
<dbReference type="PIRSF" id="PIRSF017184">
    <property type="entry name" value="Nnr"/>
    <property type="match status" value="1"/>
</dbReference>
<evidence type="ECO:0000256" key="5">
    <source>
        <dbReference type="ARBA" id="ARBA00022723"/>
    </source>
</evidence>
<dbReference type="EC" id="4.2.1.136" evidence="19"/>
<feature type="binding site" evidence="18">
    <location>
        <position position="117"/>
    </location>
    <ligand>
        <name>K(+)</name>
        <dbReference type="ChEBI" id="CHEBI:29103"/>
    </ligand>
</feature>
<evidence type="ECO:0000259" key="20">
    <source>
        <dbReference type="PROSITE" id="PS51383"/>
    </source>
</evidence>
<evidence type="ECO:0000256" key="18">
    <source>
        <dbReference type="HAMAP-Rule" id="MF_01966"/>
    </source>
</evidence>
<comment type="similarity">
    <text evidence="3 19">In the N-terminal section; belongs to the NnrE/AIBP family.</text>
</comment>
<evidence type="ECO:0000256" key="3">
    <source>
        <dbReference type="ARBA" id="ARBA00006001"/>
    </source>
</evidence>
<accession>A0A1D7UB72</accession>
<comment type="cofactor">
    <cofactor evidence="17">
        <name>Mg(2+)</name>
        <dbReference type="ChEBI" id="CHEBI:18420"/>
    </cofactor>
</comment>
<dbReference type="HAMAP" id="MF_01965">
    <property type="entry name" value="NADHX_dehydratase"/>
    <property type="match status" value="1"/>
</dbReference>
<evidence type="ECO:0000313" key="22">
    <source>
        <dbReference type="EMBL" id="AOO84616.1"/>
    </source>
</evidence>
<dbReference type="AlphaFoldDB" id="A0A1D7UB72"/>
<dbReference type="Pfam" id="PF03853">
    <property type="entry name" value="YjeF_N"/>
    <property type="match status" value="1"/>
</dbReference>
<evidence type="ECO:0000256" key="1">
    <source>
        <dbReference type="ARBA" id="ARBA00000013"/>
    </source>
</evidence>
<dbReference type="InterPro" id="IPR000631">
    <property type="entry name" value="CARKD"/>
</dbReference>
<comment type="similarity">
    <text evidence="4 19">In the C-terminal section; belongs to the NnrD/CARKD family.</text>
</comment>
<dbReference type="PROSITE" id="PS51383">
    <property type="entry name" value="YJEF_C_3"/>
    <property type="match status" value="1"/>
</dbReference>
<comment type="function">
    <text evidence="18">Catalyzes the epimerization of the S- and R-forms of NAD(P)HX, a damaged form of NAD(P)H that is a result of enzymatic or heat-dependent hydration. This is a prerequisite for the S-specific NAD(P)H-hydrate dehydratase to allow the repair of both epimers of NAD(P)HX.</text>
</comment>
<dbReference type="EMBL" id="CP017147">
    <property type="protein sequence ID" value="AOO84616.1"/>
    <property type="molecule type" value="Genomic_DNA"/>
</dbReference>
<proteinExistence type="inferred from homology"/>
<evidence type="ECO:0000313" key="23">
    <source>
        <dbReference type="Proteomes" id="UP000094969"/>
    </source>
</evidence>
<dbReference type="GO" id="GO:0052855">
    <property type="term" value="F:ADP-dependent NAD(P)H-hydrate dehydratase activity"/>
    <property type="evidence" value="ECO:0007669"/>
    <property type="project" value="UniProtKB-UniRule"/>
</dbReference>
<evidence type="ECO:0000259" key="21">
    <source>
        <dbReference type="PROSITE" id="PS51385"/>
    </source>
</evidence>
<feature type="binding site" evidence="17">
    <location>
        <position position="447"/>
    </location>
    <ligand>
        <name>(6S)-NADPHX</name>
        <dbReference type="ChEBI" id="CHEBI:64076"/>
    </ligand>
</feature>
<dbReference type="InterPro" id="IPR030677">
    <property type="entry name" value="Nnr"/>
</dbReference>
<dbReference type="PANTHER" id="PTHR12592:SF0">
    <property type="entry name" value="ATP-DEPENDENT (S)-NAD(P)H-HYDRATE DEHYDRATASE"/>
    <property type="match status" value="1"/>
</dbReference>
<evidence type="ECO:0000256" key="13">
    <source>
        <dbReference type="ARBA" id="ARBA00023268"/>
    </source>
</evidence>
<evidence type="ECO:0000256" key="8">
    <source>
        <dbReference type="ARBA" id="ARBA00022857"/>
    </source>
</evidence>
<comment type="function">
    <text evidence="14 19">Bifunctional enzyme that catalyzes the epimerization of the S- and R-forms of NAD(P)HX and the dehydration of the S-form of NAD(P)HX at the expense of ADP, which is converted to AMP. This allows the repair of both epimers of NAD(P)HX, a damaged form of NAD(P)H that is a result of enzymatic or heat-dependent hydration.</text>
</comment>
<dbReference type="GO" id="GO:0005524">
    <property type="term" value="F:ATP binding"/>
    <property type="evidence" value="ECO:0007669"/>
    <property type="project" value="UniProtKB-UniRule"/>
</dbReference>
<dbReference type="Gene3D" id="3.40.50.10260">
    <property type="entry name" value="YjeF N-terminal domain"/>
    <property type="match status" value="1"/>
</dbReference>
<keyword evidence="5 18" id="KW-0479">Metal-binding</keyword>
<feature type="binding site" evidence="17">
    <location>
        <position position="446"/>
    </location>
    <ligand>
        <name>AMP</name>
        <dbReference type="ChEBI" id="CHEBI:456215"/>
    </ligand>
</feature>
<feature type="domain" description="YjeF N-terminal" evidence="21">
    <location>
        <begin position="9"/>
        <end position="207"/>
    </location>
</feature>
<dbReference type="STRING" id="1526658.BHK69_19435"/>
<evidence type="ECO:0000256" key="15">
    <source>
        <dbReference type="ARBA" id="ARBA00048238"/>
    </source>
</evidence>
<feature type="binding site" evidence="18">
    <location>
        <position position="57"/>
    </location>
    <ligand>
        <name>K(+)</name>
        <dbReference type="ChEBI" id="CHEBI:29103"/>
    </ligand>
</feature>
<comment type="similarity">
    <text evidence="18">Belongs to the NnrE/AIBP family.</text>
</comment>
<dbReference type="KEGG" id="bvv:BHK69_19435"/>
<dbReference type="Gene3D" id="3.40.1190.20">
    <property type="match status" value="1"/>
</dbReference>
<dbReference type="GO" id="GO:0052856">
    <property type="term" value="F:NAD(P)HX epimerase activity"/>
    <property type="evidence" value="ECO:0007669"/>
    <property type="project" value="UniProtKB-UniRule"/>
</dbReference>
<dbReference type="InterPro" id="IPR029056">
    <property type="entry name" value="Ribokinase-like"/>
</dbReference>
<dbReference type="CDD" id="cd01171">
    <property type="entry name" value="YXKO-related"/>
    <property type="match status" value="1"/>
</dbReference>
<organism evidence="22 23">
    <name type="scientific">Bosea vaviloviae</name>
    <dbReference type="NCBI Taxonomy" id="1526658"/>
    <lineage>
        <taxon>Bacteria</taxon>
        <taxon>Pseudomonadati</taxon>
        <taxon>Pseudomonadota</taxon>
        <taxon>Alphaproteobacteria</taxon>
        <taxon>Hyphomicrobiales</taxon>
        <taxon>Boseaceae</taxon>
        <taxon>Bosea</taxon>
    </lineage>
</organism>
<evidence type="ECO:0000256" key="16">
    <source>
        <dbReference type="ARBA" id="ARBA00049209"/>
    </source>
</evidence>
<feature type="binding site" evidence="18">
    <location>
        <position position="153"/>
    </location>
    <ligand>
        <name>K(+)</name>
        <dbReference type="ChEBI" id="CHEBI:29103"/>
    </ligand>
</feature>
<keyword evidence="11 18" id="KW-0413">Isomerase</keyword>
<dbReference type="HAMAP" id="MF_01966">
    <property type="entry name" value="NADHX_epimerase"/>
    <property type="match status" value="1"/>
</dbReference>
<evidence type="ECO:0000256" key="11">
    <source>
        <dbReference type="ARBA" id="ARBA00023235"/>
    </source>
</evidence>
<evidence type="ECO:0000256" key="12">
    <source>
        <dbReference type="ARBA" id="ARBA00023239"/>
    </source>
</evidence>
<comment type="catalytic activity">
    <reaction evidence="15 17 19">
        <text>(6S)-NADHX + ADP = AMP + phosphate + NADH + H(+)</text>
        <dbReference type="Rhea" id="RHEA:32223"/>
        <dbReference type="ChEBI" id="CHEBI:15378"/>
        <dbReference type="ChEBI" id="CHEBI:43474"/>
        <dbReference type="ChEBI" id="CHEBI:57945"/>
        <dbReference type="ChEBI" id="CHEBI:64074"/>
        <dbReference type="ChEBI" id="CHEBI:456215"/>
        <dbReference type="ChEBI" id="CHEBI:456216"/>
        <dbReference type="EC" id="4.2.1.136"/>
    </reaction>
</comment>
<dbReference type="GO" id="GO:0046496">
    <property type="term" value="P:nicotinamide nucleotide metabolic process"/>
    <property type="evidence" value="ECO:0007669"/>
    <property type="project" value="UniProtKB-UniRule"/>
</dbReference>
<comment type="catalytic activity">
    <reaction evidence="2 18 19">
        <text>(6R)-NADPHX = (6S)-NADPHX</text>
        <dbReference type="Rhea" id="RHEA:32227"/>
        <dbReference type="ChEBI" id="CHEBI:64076"/>
        <dbReference type="ChEBI" id="CHEBI:64077"/>
        <dbReference type="EC" id="5.1.99.6"/>
    </reaction>
</comment>
<feature type="binding site" evidence="17">
    <location>
        <position position="379"/>
    </location>
    <ligand>
        <name>(6S)-NADPHX</name>
        <dbReference type="ChEBI" id="CHEBI:64076"/>
    </ligand>
</feature>
<feature type="domain" description="YjeF C-terminal" evidence="20">
    <location>
        <begin position="220"/>
        <end position="501"/>
    </location>
</feature>
<dbReference type="EC" id="5.1.99.6" evidence="19"/>